<proteinExistence type="predicted"/>
<accession>A0A8J2YKC5</accession>
<dbReference type="AlphaFoldDB" id="A0A8J2YKC5"/>
<name>A0A8J2YKC5_9BACL</name>
<protein>
    <submittedName>
        <fullName evidence="2">Uncharacterized protein</fullName>
    </submittedName>
</protein>
<gene>
    <name evidence="2" type="ORF">GCM10011391_28840</name>
</gene>
<evidence type="ECO:0000256" key="1">
    <source>
        <dbReference type="SAM" id="MobiDB-lite"/>
    </source>
</evidence>
<dbReference type="Proteomes" id="UP000628775">
    <property type="component" value="Unassembled WGS sequence"/>
</dbReference>
<sequence>MKKASLPSQVDGSAKREIRDTLKSCVPASPLTHDAILESCGKWEFSKTPQHKELTSPRGKRTAWSENVHYPLH</sequence>
<keyword evidence="3" id="KW-1185">Reference proteome</keyword>
<evidence type="ECO:0000313" key="3">
    <source>
        <dbReference type="Proteomes" id="UP000628775"/>
    </source>
</evidence>
<reference evidence="2" key="1">
    <citation type="journal article" date="2014" name="Int. J. Syst. Evol. Microbiol.">
        <title>Complete genome sequence of Corynebacterium casei LMG S-19264T (=DSM 44701T), isolated from a smear-ripened cheese.</title>
        <authorList>
            <consortium name="US DOE Joint Genome Institute (JGI-PGF)"/>
            <person name="Walter F."/>
            <person name="Albersmeier A."/>
            <person name="Kalinowski J."/>
            <person name="Ruckert C."/>
        </authorList>
    </citation>
    <scope>NUCLEOTIDE SEQUENCE</scope>
    <source>
        <strain evidence="2">CGMCC 1.15371</strain>
    </source>
</reference>
<feature type="region of interest" description="Disordered" evidence="1">
    <location>
        <begin position="48"/>
        <end position="73"/>
    </location>
</feature>
<dbReference type="EMBL" id="BMIR01000014">
    <property type="protein sequence ID" value="GGE48284.1"/>
    <property type="molecule type" value="Genomic_DNA"/>
</dbReference>
<comment type="caution">
    <text evidence="2">The sequence shown here is derived from an EMBL/GenBank/DDBJ whole genome shotgun (WGS) entry which is preliminary data.</text>
</comment>
<evidence type="ECO:0000313" key="2">
    <source>
        <dbReference type="EMBL" id="GGE48284.1"/>
    </source>
</evidence>
<organism evidence="2 3">
    <name type="scientific">Pullulanibacillus camelliae</name>
    <dbReference type="NCBI Taxonomy" id="1707096"/>
    <lineage>
        <taxon>Bacteria</taxon>
        <taxon>Bacillati</taxon>
        <taxon>Bacillota</taxon>
        <taxon>Bacilli</taxon>
        <taxon>Bacillales</taxon>
        <taxon>Sporolactobacillaceae</taxon>
        <taxon>Pullulanibacillus</taxon>
    </lineage>
</organism>
<reference evidence="2" key="2">
    <citation type="submission" date="2020-09" db="EMBL/GenBank/DDBJ databases">
        <authorList>
            <person name="Sun Q."/>
            <person name="Zhou Y."/>
        </authorList>
    </citation>
    <scope>NUCLEOTIDE SEQUENCE</scope>
    <source>
        <strain evidence="2">CGMCC 1.15371</strain>
    </source>
</reference>